<comment type="caution">
    <text evidence="1">The sequence shown here is derived from an EMBL/GenBank/DDBJ whole genome shotgun (WGS) entry which is preliminary data.</text>
</comment>
<evidence type="ECO:0000313" key="1">
    <source>
        <dbReference type="EMBL" id="CAF4121908.1"/>
    </source>
</evidence>
<reference evidence="1" key="1">
    <citation type="submission" date="2021-02" db="EMBL/GenBank/DDBJ databases">
        <authorList>
            <person name="Nowell W R."/>
        </authorList>
    </citation>
    <scope>NUCLEOTIDE SEQUENCE</scope>
</reference>
<proteinExistence type="predicted"/>
<name>A0A8S2QVK3_9BILA</name>
<gene>
    <name evidence="1" type="ORF">BYL167_LOCUS20122</name>
    <name evidence="2" type="ORF">GIL414_LOCUS36405</name>
</gene>
<dbReference type="EMBL" id="CAJOBJ010090520">
    <property type="protein sequence ID" value="CAF4540706.1"/>
    <property type="molecule type" value="Genomic_DNA"/>
</dbReference>
<dbReference type="Proteomes" id="UP000681720">
    <property type="component" value="Unassembled WGS sequence"/>
</dbReference>
<accession>A0A8S2QVK3</accession>
<sequence length="135" mass="15595">MNTSTCTDSIITETSSITANDDIEKNITGIIITINKLKHYAFLKRIDNETKPHIFAREASIIKNDHRPNFYIGDKSSKGFEAININIMEINPYRIPKLTKKQMKKKNYQKPIHNARELFQSTITNLFHEALKSTQ</sequence>
<organism evidence="1 3">
    <name type="scientific">Rotaria magnacalcarata</name>
    <dbReference type="NCBI Taxonomy" id="392030"/>
    <lineage>
        <taxon>Eukaryota</taxon>
        <taxon>Metazoa</taxon>
        <taxon>Spiralia</taxon>
        <taxon>Gnathifera</taxon>
        <taxon>Rotifera</taxon>
        <taxon>Eurotatoria</taxon>
        <taxon>Bdelloidea</taxon>
        <taxon>Philodinida</taxon>
        <taxon>Philodinidae</taxon>
        <taxon>Rotaria</taxon>
    </lineage>
</organism>
<protein>
    <submittedName>
        <fullName evidence="1">Uncharacterized protein</fullName>
    </submittedName>
</protein>
<dbReference type="Proteomes" id="UP000681967">
    <property type="component" value="Unassembled WGS sequence"/>
</dbReference>
<evidence type="ECO:0000313" key="3">
    <source>
        <dbReference type="Proteomes" id="UP000681967"/>
    </source>
</evidence>
<evidence type="ECO:0000313" key="2">
    <source>
        <dbReference type="EMBL" id="CAF4540706.1"/>
    </source>
</evidence>
<dbReference type="AlphaFoldDB" id="A0A8S2QVK3"/>
<dbReference type="EMBL" id="CAJOBH010008743">
    <property type="protein sequence ID" value="CAF4121908.1"/>
    <property type="molecule type" value="Genomic_DNA"/>
</dbReference>